<feature type="transmembrane region" description="Helical" evidence="2">
    <location>
        <begin position="1397"/>
        <end position="1416"/>
    </location>
</feature>
<protein>
    <submittedName>
        <fullName evidence="4">DUF1604 domain-containing protein</fullName>
    </submittedName>
</protein>
<keyword evidence="2" id="KW-0812">Transmembrane</keyword>
<dbReference type="Proteomes" id="UP000095280">
    <property type="component" value="Unplaced"/>
</dbReference>
<accession>A0A1I8GYG1</accession>
<evidence type="ECO:0000313" key="4">
    <source>
        <dbReference type="WBParaSite" id="maker-uti_cns_0003659-snap-gene-0.16-mRNA-1"/>
    </source>
</evidence>
<feature type="compositionally biased region" description="Low complexity" evidence="1">
    <location>
        <begin position="925"/>
        <end position="936"/>
    </location>
</feature>
<sequence length="1484" mass="159146">KSTRASSLSLSIFSAINRCIFSSSVSPDFPVTADGVVVAVGFVAGGFGGFFEVSTSSAAAGARLGGFNGASSDTAQGWCTPANPAANFQLDDFRPSASAAESDLVEFDLEPAPADPNQGGDAVPEDGTAVDHAAVLKQYLGAQAADDILHPKPQVDTQTQQMYRDKTATTLKSVASDANDVWGSLRAESRARVAQRSQEEADRLREAYNTYARDCIARRMAPVPRMFGDDDYGEFRKMLANPRSRPALERRRRKEVMYRQAQLHRDTYQMLTHNNPLPALAVGGTSCHDNNESAVEDEWCNLGVGRFLVSKSAREAAAQTAPEAYQVFDVTRKYDQLELAALHTGSRLQPITEENNPYLMRDMDSAGRRKLRGSYDSLRYRLVDETDAARGLAGQGGHQSLRFSERFAAEYAADHDPMSVIVKQNEDRRQARSRRSALAAATASALEAPSRRLLPPLAQQQQQSAPTTQLERRRRLMQLYGVGDTGWQPLSLGALLDYASDLAPTSAAAPDTGGAASSAFRFGRVPVWKTDSVPPPLLSGPSAVAAAENKNKSNKMSVAEGADVPPLEDMSHVFKQQPEAASQTEKVTTAKHFPAAARKTEPPQTAPEVAGAAASKKQSASSGFGGMRRGFLTAGPAKPAAASQKQQQQKQQPQAEDMPHIRSDPAAAARSLQLDDVQASLAEAASASAAAAPSGWLTEDLLARVESDEALLRGLANPRLSAALAKFQTNPRGAMEEYKDDTEVQEFLAKFSALLGEHFTQIADKQEQEQQQQQPPEDPEVAEVLSRPGVREALTNPDVQRWLSLLREDPDKAQGLLRQSRDVEFQRRIGCLWRMDSSGASNAASRFLTAAVGSWPCHSLASTREPGSSSACSSAVQYSLMPRCGNESGVRRHSRPRPVNRSISTSPSLESRWMAARPRRPSSEAPADPAAGGRSGSSRDSELIRGGSDWSAAWRRTAAMSPVVCGGGSSLGSDSHLAKVGAPCNGHLVCSKHRLPVILFVHKSQVALRPDQMPVRTHTDSTAKPLRRLDRRQFKQPDASGSCRRRPQIAELGKAAAHADQAAMMGADAGAGPGFSWRPRSQLICWKLPAPSTSGAAVFPPNSNHESAGAVALSVAHNFVDLSFATVADVATSNRRRRGPTTSWASDGGVAVKNWVMCSGSRASLASGKSARLVASAISRSRSRADSTPPDVRQSVGQLWRRPRRPVGPDGGAPGCTASRSRRSAPVRRLDRLGRRQCGRAAVRNWQPTVEDVGFFFNFIDDNFDILSSFLCFFLSFLLLSIFCSWTEALALARVAASSCSCSSCSRWLASIRSMMRARRSTTLDPAATLNIGLFSPDSRQLLFNSVDAFKFLRLKFGAARTGTAEAAPGLWRAEPRNDDADRRLTDDERVAGRDTLGLAEFALLLMLLLLLLAAAGCGRGGGGFAAFEEAAPTVVADRANCDCARLEGGGGGGAGAGFRADRRTEAGEPNGEDAAAVGAGPEI</sequence>
<evidence type="ECO:0000256" key="2">
    <source>
        <dbReference type="SAM" id="Phobius"/>
    </source>
</evidence>
<feature type="region of interest" description="Disordered" evidence="1">
    <location>
        <begin position="577"/>
        <end position="660"/>
    </location>
</feature>
<keyword evidence="2" id="KW-1133">Transmembrane helix</keyword>
<feature type="region of interest" description="Disordered" evidence="1">
    <location>
        <begin position="1179"/>
        <end position="1225"/>
    </location>
</feature>
<name>A0A1I8GYG1_9PLAT</name>
<feature type="region of interest" description="Disordered" evidence="1">
    <location>
        <begin position="884"/>
        <end position="946"/>
    </location>
</feature>
<evidence type="ECO:0000313" key="3">
    <source>
        <dbReference type="Proteomes" id="UP000095280"/>
    </source>
</evidence>
<organism evidence="3 4">
    <name type="scientific">Macrostomum lignano</name>
    <dbReference type="NCBI Taxonomy" id="282301"/>
    <lineage>
        <taxon>Eukaryota</taxon>
        <taxon>Metazoa</taxon>
        <taxon>Spiralia</taxon>
        <taxon>Lophotrochozoa</taxon>
        <taxon>Platyhelminthes</taxon>
        <taxon>Rhabditophora</taxon>
        <taxon>Macrostomorpha</taxon>
        <taxon>Macrostomida</taxon>
        <taxon>Macrostomidae</taxon>
        <taxon>Macrostomum</taxon>
    </lineage>
</organism>
<reference evidence="4" key="1">
    <citation type="submission" date="2016-11" db="UniProtKB">
        <authorList>
            <consortium name="WormBaseParasite"/>
        </authorList>
    </citation>
    <scope>IDENTIFICATION</scope>
</reference>
<keyword evidence="2" id="KW-0472">Membrane</keyword>
<keyword evidence="3" id="KW-1185">Reference proteome</keyword>
<proteinExistence type="predicted"/>
<dbReference type="Gene3D" id="1.10.260.100">
    <property type="match status" value="2"/>
</dbReference>
<evidence type="ECO:0000256" key="1">
    <source>
        <dbReference type="SAM" id="MobiDB-lite"/>
    </source>
</evidence>
<dbReference type="WBParaSite" id="maker-uti_cns_0003659-snap-gene-0.16-mRNA-1">
    <property type="protein sequence ID" value="maker-uti_cns_0003659-snap-gene-0.16-mRNA-1"/>
    <property type="gene ID" value="maker-uti_cns_0003659-snap-gene-0.16"/>
</dbReference>
<feature type="region of interest" description="Disordered" evidence="1">
    <location>
        <begin position="449"/>
        <end position="469"/>
    </location>
</feature>
<feature type="transmembrane region" description="Helical" evidence="2">
    <location>
        <begin position="1266"/>
        <end position="1286"/>
    </location>
</feature>
<feature type="compositionally biased region" description="Low complexity" evidence="1">
    <location>
        <begin position="610"/>
        <end position="622"/>
    </location>
</feature>
<feature type="compositionally biased region" description="Low complexity" evidence="1">
    <location>
        <begin position="636"/>
        <end position="655"/>
    </location>
</feature>
<feature type="region of interest" description="Disordered" evidence="1">
    <location>
        <begin position="1453"/>
        <end position="1484"/>
    </location>
</feature>